<name>C2EW62_9LACO</name>
<evidence type="ECO:0000259" key="1">
    <source>
        <dbReference type="Pfam" id="PF14278"/>
    </source>
</evidence>
<dbReference type="EMBL" id="ACGV01000190">
    <property type="protein sequence ID" value="EEJ39816.1"/>
    <property type="molecule type" value="Genomic_DNA"/>
</dbReference>
<evidence type="ECO:0000313" key="2">
    <source>
        <dbReference type="EMBL" id="EEJ39816.1"/>
    </source>
</evidence>
<evidence type="ECO:0000313" key="3">
    <source>
        <dbReference type="Proteomes" id="UP000004483"/>
    </source>
</evidence>
<dbReference type="AlphaFoldDB" id="C2EW62"/>
<dbReference type="RefSeq" id="WP_003717319.1">
    <property type="nucleotide sequence ID" value="NZ_GG693414.1"/>
</dbReference>
<dbReference type="Pfam" id="PF14278">
    <property type="entry name" value="TetR_C_8"/>
    <property type="match status" value="1"/>
</dbReference>
<protein>
    <recommendedName>
        <fullName evidence="1">Transcriptional regulator TetR C-terminal Firmicutes type domain-containing protein</fullName>
    </recommendedName>
</protein>
<reference evidence="2 3" key="1">
    <citation type="submission" date="2009-01" db="EMBL/GenBank/DDBJ databases">
        <authorList>
            <person name="Qin X."/>
            <person name="Bachman B."/>
            <person name="Battles P."/>
            <person name="Bell A."/>
            <person name="Bess C."/>
            <person name="Bickham C."/>
            <person name="Chaboub L."/>
            <person name="Chen D."/>
            <person name="Coyle M."/>
            <person name="Deiros D.R."/>
            <person name="Dinh H."/>
            <person name="Forbes L."/>
            <person name="Fowler G."/>
            <person name="Francisco L."/>
            <person name="Fu Q."/>
            <person name="Gubbala S."/>
            <person name="Hale W."/>
            <person name="Han Y."/>
            <person name="Hemphill L."/>
            <person name="Highlander S.K."/>
            <person name="Hirani K."/>
            <person name="Hogues M."/>
            <person name="Jackson L."/>
            <person name="Jakkamsetti A."/>
            <person name="Javaid M."/>
            <person name="Jiang H."/>
            <person name="Korchina V."/>
            <person name="Kovar C."/>
            <person name="Lara F."/>
            <person name="Lee S."/>
            <person name="Mata R."/>
            <person name="Mathew T."/>
            <person name="Moen C."/>
            <person name="Morales K."/>
            <person name="Munidasa M."/>
            <person name="Nazareth L."/>
            <person name="Ngo R."/>
            <person name="Nguyen L."/>
            <person name="Okwuonu G."/>
            <person name="Ongeri F."/>
            <person name="Patil S."/>
            <person name="Petrosino J."/>
            <person name="Pham C."/>
            <person name="Pham P."/>
            <person name="Pu L.-L."/>
            <person name="Puazo M."/>
            <person name="Raj R."/>
            <person name="Reid J."/>
            <person name="Rouhana J."/>
            <person name="Saada N."/>
            <person name="Shang Y."/>
            <person name="Simmons D."/>
            <person name="Thornton R."/>
            <person name="Warren J."/>
            <person name="Weissenberger G."/>
            <person name="Zhang J."/>
            <person name="Zhang L."/>
            <person name="Zhou C."/>
            <person name="Zhu D."/>
            <person name="Muzny D."/>
            <person name="Worley K."/>
            <person name="Gibbs R."/>
        </authorList>
    </citation>
    <scope>NUCLEOTIDE SEQUENCE [LARGE SCALE GENOMIC DNA]</scope>
    <source>
        <strain evidence="2 3">ATCC 49540</strain>
    </source>
</reference>
<dbReference type="Proteomes" id="UP000004483">
    <property type="component" value="Unassembled WGS sequence"/>
</dbReference>
<proteinExistence type="predicted"/>
<comment type="caution">
    <text evidence="2">The sequence shown here is derived from an EMBL/GenBank/DDBJ whole genome shotgun (WGS) entry which is preliminary data.</text>
</comment>
<gene>
    <name evidence="2" type="ORF">HMPREF0549_1698</name>
</gene>
<dbReference type="InterPro" id="IPR039532">
    <property type="entry name" value="TetR_C_Firmicutes"/>
</dbReference>
<sequence>FQYIESEADIFDVLLNNERNDFFYEQLYDRLSEQLSRFYTVMAESDEQPKVPLNLQISFIDSALLGLISHWLKDGMIYTSRYMTQSVGKMLDQLDSNNILLLDFFSHETEPALQDIQ</sequence>
<organism evidence="2 3">
    <name type="scientific">Limosilactobacillus vaginalis DSM 5837 = ATCC 49540</name>
    <dbReference type="NCBI Taxonomy" id="1423814"/>
    <lineage>
        <taxon>Bacteria</taxon>
        <taxon>Bacillati</taxon>
        <taxon>Bacillota</taxon>
        <taxon>Bacilli</taxon>
        <taxon>Lactobacillales</taxon>
        <taxon>Lactobacillaceae</taxon>
        <taxon>Limosilactobacillus</taxon>
    </lineage>
</organism>
<feature type="non-terminal residue" evidence="2">
    <location>
        <position position="1"/>
    </location>
</feature>
<feature type="domain" description="Transcriptional regulator TetR C-terminal Firmicutes type" evidence="1">
    <location>
        <begin position="1"/>
        <end position="92"/>
    </location>
</feature>
<dbReference type="STRING" id="1423814.HMPREF0549_1698"/>
<dbReference type="HOGENOM" id="CLU_2077996_0_0_9"/>
<dbReference type="Gene3D" id="1.10.357.10">
    <property type="entry name" value="Tetracycline Repressor, domain 2"/>
    <property type="match status" value="1"/>
</dbReference>
<accession>C2EW62</accession>
<dbReference type="eggNOG" id="COG1309">
    <property type="taxonomic scope" value="Bacteria"/>
</dbReference>